<dbReference type="Proteomes" id="UP001283109">
    <property type="component" value="Unassembled WGS sequence"/>
</dbReference>
<dbReference type="Gene3D" id="2.60.40.10">
    <property type="entry name" value="Immunoglobulins"/>
    <property type="match status" value="3"/>
</dbReference>
<name>A0ABU4H2W9_9MICO</name>
<gene>
    <name evidence="1" type="ORF">R8Z58_12960</name>
</gene>
<evidence type="ECO:0000313" key="1">
    <source>
        <dbReference type="EMBL" id="MDW4573683.1"/>
    </source>
</evidence>
<sequence length="609" mass="61138">MTAGAFRTSVLLLLAAVLLVVGPLSPALSSASFTAQTSNTGNRIGAAADWTPPTVAVQQPAGTLRDTTTVTALASDAETGIRSVVLSFQAVGATTWTTLCTATASPYTCSWSTRSVADGAYDLRAVATDNAGYVTTSAPVRATVGNTVTVVLAEPGDVVRGSISLATTLQNAGTAAYAVSVEYAPAGSTNANSWKTACTSTVAPYTCSWNTASVANGFYDLRATATANGVTTLSNVVTELLVDNAAPTAVMTDPGSPLRGTVTLAATASDADSGVARVVIQLAPNGTSSWQDACILTAPPYSCRYSTTSLAAGAYVFRAVATDAAGNTAMSAATAARTVDNSVASVAMEDPGAFLGGTATLTATANATAGIASIAIQVAPNGTTSWTTVCTPTASPFSCAWNSRSVADGLYDFRAVLTDATGATTTSAVVSARRVDNRAVRGVDVQTANGGATAGRLEAGDTMTFTYSTQMSPASIATGWNGAATAVTLRLRDGNLLSLGAAGDTVDVLRSNAAVNLGSVNLRGDYIKNNKTSTFNATMTATTVTVNGLPVTVVQITVGTLASGGALRTAPTTAAAAMVWTPSASATDLGGIASSNAPVTETGTLDREY</sequence>
<proteinExistence type="predicted"/>
<organism evidence="1 2">
    <name type="scientific">Microbacterium arthrosphaerae</name>
    <dbReference type="NCBI Taxonomy" id="792652"/>
    <lineage>
        <taxon>Bacteria</taxon>
        <taxon>Bacillati</taxon>
        <taxon>Actinomycetota</taxon>
        <taxon>Actinomycetes</taxon>
        <taxon>Micrococcales</taxon>
        <taxon>Microbacteriaceae</taxon>
        <taxon>Microbacterium</taxon>
    </lineage>
</organism>
<dbReference type="EMBL" id="JAWQEV010000004">
    <property type="protein sequence ID" value="MDW4573683.1"/>
    <property type="molecule type" value="Genomic_DNA"/>
</dbReference>
<dbReference type="RefSeq" id="WP_318354204.1">
    <property type="nucleotide sequence ID" value="NZ_JAWQEV010000004.1"/>
</dbReference>
<evidence type="ECO:0000313" key="2">
    <source>
        <dbReference type="Proteomes" id="UP001283109"/>
    </source>
</evidence>
<dbReference type="Pfam" id="PF17957">
    <property type="entry name" value="Big_7"/>
    <property type="match status" value="2"/>
</dbReference>
<keyword evidence="2" id="KW-1185">Reference proteome</keyword>
<reference evidence="1 2" key="1">
    <citation type="submission" date="2023-11" db="EMBL/GenBank/DDBJ databases">
        <title>Draft genome sequence of Microbacterium arthrosphaerae JCM 30492.</title>
        <authorList>
            <person name="Zhang G."/>
            <person name="Ding Y."/>
        </authorList>
    </citation>
    <scope>NUCLEOTIDE SEQUENCE [LARGE SCALE GENOMIC DNA]</scope>
    <source>
        <strain evidence="1 2">JCM 30492</strain>
    </source>
</reference>
<accession>A0ABU4H2W9</accession>
<dbReference type="InterPro" id="IPR013783">
    <property type="entry name" value="Ig-like_fold"/>
</dbReference>
<protein>
    <submittedName>
        <fullName evidence="1">Ig-like domain-containing protein</fullName>
    </submittedName>
</protein>
<comment type="caution">
    <text evidence="1">The sequence shown here is derived from an EMBL/GenBank/DDBJ whole genome shotgun (WGS) entry which is preliminary data.</text>
</comment>